<gene>
    <name evidence="1" type="ORF">PPENT_87.1.T1640042</name>
</gene>
<evidence type="ECO:0000313" key="2">
    <source>
        <dbReference type="Proteomes" id="UP000689195"/>
    </source>
</evidence>
<organism evidence="1 2">
    <name type="scientific">Paramecium pentaurelia</name>
    <dbReference type="NCBI Taxonomy" id="43138"/>
    <lineage>
        <taxon>Eukaryota</taxon>
        <taxon>Sar</taxon>
        <taxon>Alveolata</taxon>
        <taxon>Ciliophora</taxon>
        <taxon>Intramacronucleata</taxon>
        <taxon>Oligohymenophorea</taxon>
        <taxon>Peniculida</taxon>
        <taxon>Parameciidae</taxon>
        <taxon>Paramecium</taxon>
    </lineage>
</organism>
<proteinExistence type="predicted"/>
<name>A0A8S1YKK6_9CILI</name>
<reference evidence="1" key="1">
    <citation type="submission" date="2021-01" db="EMBL/GenBank/DDBJ databases">
        <authorList>
            <consortium name="Genoscope - CEA"/>
            <person name="William W."/>
        </authorList>
    </citation>
    <scope>NUCLEOTIDE SEQUENCE</scope>
</reference>
<accession>A0A8S1YKK6</accession>
<dbReference type="EMBL" id="CAJJDO010000164">
    <property type="protein sequence ID" value="CAD8211564.1"/>
    <property type="molecule type" value="Genomic_DNA"/>
</dbReference>
<sequence length="729" mass="89129">MDRVIELLNSKKIQESPENRRLLFNNPTYKPYLLLTYNEFRQLFKVDDNNVTRFNKMIIYTEMDYYNYVYNQTWAYKWYPLLFKFTLNCVRRRSTSIIFSLMYLYSVEVFLEKLCLFQYVDDKIIDASEYFTAALSKEKNLQKQNELFQKYKEIILKDFKDKHYVEEYKPRDWILMGNKFNIHNPYIHWTESKDENADKIMKEFFVKNFQLLLFFDRIQRFAKLIKNEGYTGLQRETRLCVQNLMKQGKRLVLEFPVYKEYVPYLNSYYKIEELLSASYIDQRKRFIQLDHYKLIGSKIINLFNYLVYGRCEFVRYEFKWFDPNISAKKPMFRAESVWYDFVPYVLLLLLPTKVMGIKRESPENRRLLFNNPTYKPYLLLTYNEFRQLFKVDDNNVTRFNKMIIYTEMDYYNYVYNQTWAYKWYPLLFKFTLNCVRRRSTSIIFSLMYLYSVEVFLEKLCLFQYVDDKIIDASEYFTAALSKEKNLQKQNELFQKYKEIILKDFKDKHYVEEYKPRDWILMGNKFNIHNPYIHWTESKDENADKIMKEFFVKNFQLLLFFDRIQRFAKLIKNEGYTGLQRETRLCVQNLMKQGKRLVLEFPVYKEYVPYLNSYYKIEELLSASYIDQRKRFIQLDHYKLIGSKIINLFNYLVYGRCEFVRYEFKWFDPNISAKKPMFRAESVWYDFVPYVLLLLLPTKVMGIKRVVGNAKKYADYASTLGSKVKQQTQN</sequence>
<keyword evidence="2" id="KW-1185">Reference proteome</keyword>
<dbReference type="Proteomes" id="UP000689195">
    <property type="component" value="Unassembled WGS sequence"/>
</dbReference>
<evidence type="ECO:0000313" key="1">
    <source>
        <dbReference type="EMBL" id="CAD8211564.1"/>
    </source>
</evidence>
<dbReference type="OrthoDB" id="285208at2759"/>
<comment type="caution">
    <text evidence="1">The sequence shown here is derived from an EMBL/GenBank/DDBJ whole genome shotgun (WGS) entry which is preliminary data.</text>
</comment>
<protein>
    <submittedName>
        <fullName evidence="1">Uncharacterized protein</fullName>
    </submittedName>
</protein>
<dbReference type="AlphaFoldDB" id="A0A8S1YKK6"/>